<evidence type="ECO:0000313" key="1">
    <source>
        <dbReference type="EMBL" id="QBK93415.1"/>
    </source>
</evidence>
<name>A0A481ZD54_9VIRU</name>
<gene>
    <name evidence="1" type="ORF">LCPAC404_01190</name>
</gene>
<protein>
    <submittedName>
        <fullName evidence="1">Uncharacterized protein</fullName>
    </submittedName>
</protein>
<organism evidence="1">
    <name type="scientific">Pithovirus LCPAC404</name>
    <dbReference type="NCBI Taxonomy" id="2506597"/>
    <lineage>
        <taxon>Viruses</taxon>
        <taxon>Pithoviruses</taxon>
    </lineage>
</organism>
<accession>A0A481ZD54</accession>
<sequence length="288" mass="33223">MDRRGYVTTRSRRFSRFGNNDNDTSGDMNQRKMFDHDALLTFSDRKTSITKNNSEETDNNNIIKEQLVDQVSSDIILSKIDNLTSAIEDLRESTVKNQDNQSMTVDKLDKLENSMREQKQTCDDEPLLDVSSMVIDFLDKLSKSEWFPLDEQIKYKKFLYSARGDKFKTQTFSAVFTDDETTATVDGYLENELYSASGSLDLALFLPLYFLPLGDSNENYKFYGNDQIKVYVSDVDYITYIRDSEDEVKYTFSYAKLKGKYIEDITLLDLTDVTIHVSSILVESLQSQ</sequence>
<proteinExistence type="predicted"/>
<dbReference type="EMBL" id="MK500595">
    <property type="protein sequence ID" value="QBK93415.1"/>
    <property type="molecule type" value="Genomic_DNA"/>
</dbReference>
<reference evidence="1" key="1">
    <citation type="journal article" date="2019" name="MBio">
        <title>Virus Genomes from Deep Sea Sediments Expand the Ocean Megavirome and Support Independent Origins of Viral Gigantism.</title>
        <authorList>
            <person name="Backstrom D."/>
            <person name="Yutin N."/>
            <person name="Jorgensen S.L."/>
            <person name="Dharamshi J."/>
            <person name="Homa F."/>
            <person name="Zaremba-Niedwiedzka K."/>
            <person name="Spang A."/>
            <person name="Wolf Y.I."/>
            <person name="Koonin E.V."/>
            <person name="Ettema T.J."/>
        </authorList>
    </citation>
    <scope>NUCLEOTIDE SEQUENCE</scope>
</reference>